<keyword evidence="2" id="KW-1185">Reference proteome</keyword>
<dbReference type="Proteomes" id="UP000807353">
    <property type="component" value="Unassembled WGS sequence"/>
</dbReference>
<organism evidence="1 2">
    <name type="scientific">Collybia nuda</name>
    <dbReference type="NCBI Taxonomy" id="64659"/>
    <lineage>
        <taxon>Eukaryota</taxon>
        <taxon>Fungi</taxon>
        <taxon>Dikarya</taxon>
        <taxon>Basidiomycota</taxon>
        <taxon>Agaricomycotina</taxon>
        <taxon>Agaricomycetes</taxon>
        <taxon>Agaricomycetidae</taxon>
        <taxon>Agaricales</taxon>
        <taxon>Tricholomatineae</taxon>
        <taxon>Clitocybaceae</taxon>
        <taxon>Collybia</taxon>
    </lineage>
</organism>
<dbReference type="EMBL" id="MU150229">
    <property type="protein sequence ID" value="KAF9469760.1"/>
    <property type="molecule type" value="Genomic_DNA"/>
</dbReference>
<dbReference type="OrthoDB" id="9895617at2759"/>
<sequence>MTTDIQTFGFPPGYFVVRSVATCRLLDVTQDEIEDGTEIILWPQKEHSLVESRRNPEANNQVFFIDTSGALCSRSSGHAVDIEGDRLVLRHRRPVSYPFPNPYAHPLPTFAYSADTGEISVNFICDPMYPLPNPPGSPASNSWKAKTYLLASIPLRKPRTIIDDAADFITTAITTPFSFLSGQAPAPHATPEEVFSGVIDLNENEIIEEERGEEAEVDDSNELGRKVRMMSIIRSQESNQVSGEKARNRRRWEIMSLRRMDARTGAL</sequence>
<proteinExistence type="predicted"/>
<comment type="caution">
    <text evidence="1">The sequence shown here is derived from an EMBL/GenBank/DDBJ whole genome shotgun (WGS) entry which is preliminary data.</text>
</comment>
<dbReference type="SUPFAM" id="SSF50370">
    <property type="entry name" value="Ricin B-like lectins"/>
    <property type="match status" value="1"/>
</dbReference>
<dbReference type="Gene3D" id="2.80.10.50">
    <property type="match status" value="1"/>
</dbReference>
<accession>A0A9P5YLG6</accession>
<reference evidence="1" key="1">
    <citation type="submission" date="2020-11" db="EMBL/GenBank/DDBJ databases">
        <authorList>
            <consortium name="DOE Joint Genome Institute"/>
            <person name="Ahrendt S."/>
            <person name="Riley R."/>
            <person name="Andreopoulos W."/>
            <person name="Labutti K."/>
            <person name="Pangilinan J."/>
            <person name="Ruiz-Duenas F.J."/>
            <person name="Barrasa J.M."/>
            <person name="Sanchez-Garcia M."/>
            <person name="Camarero S."/>
            <person name="Miyauchi S."/>
            <person name="Serrano A."/>
            <person name="Linde D."/>
            <person name="Babiker R."/>
            <person name="Drula E."/>
            <person name="Ayuso-Fernandez I."/>
            <person name="Pacheco R."/>
            <person name="Padilla G."/>
            <person name="Ferreira P."/>
            <person name="Barriuso J."/>
            <person name="Kellner H."/>
            <person name="Castanera R."/>
            <person name="Alfaro M."/>
            <person name="Ramirez L."/>
            <person name="Pisabarro A.G."/>
            <person name="Kuo A."/>
            <person name="Tritt A."/>
            <person name="Lipzen A."/>
            <person name="He G."/>
            <person name="Yan M."/>
            <person name="Ng V."/>
            <person name="Cullen D."/>
            <person name="Martin F."/>
            <person name="Rosso M.-N."/>
            <person name="Henrissat B."/>
            <person name="Hibbett D."/>
            <person name="Martinez A.T."/>
            <person name="Grigoriev I.V."/>
        </authorList>
    </citation>
    <scope>NUCLEOTIDE SEQUENCE</scope>
    <source>
        <strain evidence="1">CBS 247.69</strain>
    </source>
</reference>
<dbReference type="AlphaFoldDB" id="A0A9P5YLG6"/>
<evidence type="ECO:0000313" key="1">
    <source>
        <dbReference type="EMBL" id="KAF9469760.1"/>
    </source>
</evidence>
<protein>
    <submittedName>
        <fullName evidence="1">Uncharacterized protein</fullName>
    </submittedName>
</protein>
<gene>
    <name evidence="1" type="ORF">BDZ94DRAFT_25983</name>
</gene>
<name>A0A9P5YLG6_9AGAR</name>
<dbReference type="InterPro" id="IPR035992">
    <property type="entry name" value="Ricin_B-like_lectins"/>
</dbReference>
<evidence type="ECO:0000313" key="2">
    <source>
        <dbReference type="Proteomes" id="UP000807353"/>
    </source>
</evidence>